<organism evidence="6 7">
    <name type="scientific">Piscinibacter sakaiensis</name>
    <name type="common">Ideonella sakaiensis</name>
    <dbReference type="NCBI Taxonomy" id="1547922"/>
    <lineage>
        <taxon>Bacteria</taxon>
        <taxon>Pseudomonadati</taxon>
        <taxon>Pseudomonadota</taxon>
        <taxon>Betaproteobacteria</taxon>
        <taxon>Burkholderiales</taxon>
        <taxon>Sphaerotilaceae</taxon>
        <taxon>Piscinibacter</taxon>
    </lineage>
</organism>
<dbReference type="PRINTS" id="PR00455">
    <property type="entry name" value="HTHTETR"/>
</dbReference>
<protein>
    <submittedName>
        <fullName evidence="6">Transcriptional regulator, TetR family</fullName>
    </submittedName>
</protein>
<dbReference type="InterPro" id="IPR036271">
    <property type="entry name" value="Tet_transcr_reg_TetR-rel_C_sf"/>
</dbReference>
<evidence type="ECO:0000256" key="4">
    <source>
        <dbReference type="PROSITE-ProRule" id="PRU00335"/>
    </source>
</evidence>
<gene>
    <name evidence="6" type="ORF">ISF6_5437</name>
</gene>
<evidence type="ECO:0000256" key="3">
    <source>
        <dbReference type="ARBA" id="ARBA00023163"/>
    </source>
</evidence>
<dbReference type="GO" id="GO:0003700">
    <property type="term" value="F:DNA-binding transcription factor activity"/>
    <property type="evidence" value="ECO:0007669"/>
    <property type="project" value="TreeGrafter"/>
</dbReference>
<comment type="caution">
    <text evidence="6">The sequence shown here is derived from an EMBL/GenBank/DDBJ whole genome shotgun (WGS) entry which is preliminary data.</text>
</comment>
<evidence type="ECO:0000313" key="7">
    <source>
        <dbReference type="Proteomes" id="UP000037660"/>
    </source>
</evidence>
<sequence>MAEVRRGLVLQAAREAFLERGLDGASLREIARRAGYSPGALYGYFASKEAVYAALLEDSLDRLTRQVQAAAAGDDGSGDAPAAPAALARRLQAQAAAFFEFYREHPRDLDLGFYLFQGMQPRGLTPALNERLNQRLKDALAPIEATLRAAGQDPAGARAEVTAFFAQAVGLLLLSHTGRIRTFGPSSQALLAAYLVQLCRRCGLPAPDAPRRNAA</sequence>
<proteinExistence type="predicted"/>
<dbReference type="Gene3D" id="1.10.357.10">
    <property type="entry name" value="Tetracycline Repressor, domain 2"/>
    <property type="match status" value="1"/>
</dbReference>
<evidence type="ECO:0000259" key="5">
    <source>
        <dbReference type="PROSITE" id="PS50977"/>
    </source>
</evidence>
<dbReference type="STRING" id="1547922.ISF6_5437"/>
<keyword evidence="7" id="KW-1185">Reference proteome</keyword>
<dbReference type="GO" id="GO:0000976">
    <property type="term" value="F:transcription cis-regulatory region binding"/>
    <property type="evidence" value="ECO:0007669"/>
    <property type="project" value="TreeGrafter"/>
</dbReference>
<reference evidence="6 7" key="2">
    <citation type="journal article" date="2016" name="Science">
        <title>A bacterium that degrades and assimilates poly(ethylene terephthalate).</title>
        <authorList>
            <person name="Yoshida S."/>
            <person name="Hiraga K."/>
            <person name="Takehana T."/>
            <person name="Taniguchi I."/>
            <person name="Yamaji H."/>
            <person name="Maeda Y."/>
            <person name="Toyohara K."/>
            <person name="Miyamoto K."/>
            <person name="Kimura Y."/>
            <person name="Oda K."/>
        </authorList>
    </citation>
    <scope>NUCLEOTIDE SEQUENCE [LARGE SCALE GENOMIC DNA]</scope>
    <source>
        <strain evidence="7">NBRC 110686 / TISTR 2288 / 201-F6</strain>
    </source>
</reference>
<keyword evidence="3" id="KW-0804">Transcription</keyword>
<dbReference type="Proteomes" id="UP000037660">
    <property type="component" value="Unassembled WGS sequence"/>
</dbReference>
<dbReference type="Gene3D" id="1.10.10.60">
    <property type="entry name" value="Homeodomain-like"/>
    <property type="match status" value="1"/>
</dbReference>
<dbReference type="PROSITE" id="PS50977">
    <property type="entry name" value="HTH_TETR_2"/>
    <property type="match status" value="1"/>
</dbReference>
<dbReference type="EMBL" id="BBYR01000009">
    <property type="protein sequence ID" value="GAP34729.1"/>
    <property type="molecule type" value="Genomic_DNA"/>
</dbReference>
<dbReference type="PANTHER" id="PTHR30055">
    <property type="entry name" value="HTH-TYPE TRANSCRIPTIONAL REGULATOR RUTR"/>
    <property type="match status" value="1"/>
</dbReference>
<dbReference type="InterPro" id="IPR050109">
    <property type="entry name" value="HTH-type_TetR-like_transc_reg"/>
</dbReference>
<keyword evidence="2 4" id="KW-0238">DNA-binding</keyword>
<dbReference type="InterPro" id="IPR001647">
    <property type="entry name" value="HTH_TetR"/>
</dbReference>
<name>A0A0K8NWS4_PISS1</name>
<dbReference type="SUPFAM" id="SSF46689">
    <property type="entry name" value="Homeodomain-like"/>
    <property type="match status" value="1"/>
</dbReference>
<feature type="domain" description="HTH tetR-type" evidence="5">
    <location>
        <begin position="3"/>
        <end position="63"/>
    </location>
</feature>
<reference evidence="7" key="1">
    <citation type="submission" date="2015-07" db="EMBL/GenBank/DDBJ databases">
        <title>Discovery of a poly(ethylene terephthalate assimilation.</title>
        <authorList>
            <person name="Yoshida S."/>
            <person name="Hiraga K."/>
            <person name="Takehana T."/>
            <person name="Taniguchi I."/>
            <person name="Yamaji H."/>
            <person name="Maeda Y."/>
            <person name="Toyohara K."/>
            <person name="Miyamoto K."/>
            <person name="Kimura Y."/>
            <person name="Oda K."/>
        </authorList>
    </citation>
    <scope>NUCLEOTIDE SEQUENCE [LARGE SCALE GENOMIC DNA]</scope>
    <source>
        <strain evidence="7">NBRC 110686 / TISTR 2288 / 201-F6</strain>
    </source>
</reference>
<dbReference type="SUPFAM" id="SSF48498">
    <property type="entry name" value="Tetracyclin repressor-like, C-terminal domain"/>
    <property type="match status" value="1"/>
</dbReference>
<dbReference type="AlphaFoldDB" id="A0A0K8NWS4"/>
<dbReference type="InterPro" id="IPR009057">
    <property type="entry name" value="Homeodomain-like_sf"/>
</dbReference>
<dbReference type="PANTHER" id="PTHR30055:SF234">
    <property type="entry name" value="HTH-TYPE TRANSCRIPTIONAL REGULATOR BETI"/>
    <property type="match status" value="1"/>
</dbReference>
<accession>A0A0K8NWS4</accession>
<keyword evidence="1" id="KW-0805">Transcription regulation</keyword>
<evidence type="ECO:0000256" key="2">
    <source>
        <dbReference type="ARBA" id="ARBA00023125"/>
    </source>
</evidence>
<feature type="DNA-binding region" description="H-T-H motif" evidence="4">
    <location>
        <begin position="26"/>
        <end position="45"/>
    </location>
</feature>
<evidence type="ECO:0000256" key="1">
    <source>
        <dbReference type="ARBA" id="ARBA00023015"/>
    </source>
</evidence>
<evidence type="ECO:0000313" key="6">
    <source>
        <dbReference type="EMBL" id="GAP34729.1"/>
    </source>
</evidence>
<dbReference type="Pfam" id="PF00440">
    <property type="entry name" value="TetR_N"/>
    <property type="match status" value="1"/>
</dbReference>